<sequence length="48" mass="5539">MDAVVAVHCVKSDIFQEGLSARIYENASENIMKMMLLESTFLQVYKKR</sequence>
<reference evidence="1" key="1">
    <citation type="journal article" date="2018" name="Genome Biol.">
        <title>SKESA: strategic k-mer extension for scrupulous assemblies.</title>
        <authorList>
            <person name="Souvorov A."/>
            <person name="Agarwala R."/>
            <person name="Lipman D.J."/>
        </authorList>
    </citation>
    <scope>NUCLEOTIDE SEQUENCE</scope>
    <source>
        <strain evidence="1">MA.1114/04</strain>
    </source>
</reference>
<name>A0A744I9Q7_SALER</name>
<accession>A0A744I9Q7</accession>
<dbReference type="EMBL" id="DAAUPO010000026">
    <property type="protein sequence ID" value="HAF2484132.1"/>
    <property type="molecule type" value="Genomic_DNA"/>
</dbReference>
<proteinExistence type="predicted"/>
<dbReference type="AlphaFoldDB" id="A0A744I9Q7"/>
<gene>
    <name evidence="1" type="ORF">G8M96_004718</name>
</gene>
<organism evidence="1">
    <name type="scientific">Salmonella enterica</name>
    <name type="common">Salmonella choleraesuis</name>
    <dbReference type="NCBI Taxonomy" id="28901"/>
    <lineage>
        <taxon>Bacteria</taxon>
        <taxon>Pseudomonadati</taxon>
        <taxon>Pseudomonadota</taxon>
        <taxon>Gammaproteobacteria</taxon>
        <taxon>Enterobacterales</taxon>
        <taxon>Enterobacteriaceae</taxon>
        <taxon>Salmonella</taxon>
    </lineage>
</organism>
<comment type="caution">
    <text evidence="1">The sequence shown here is derived from an EMBL/GenBank/DDBJ whole genome shotgun (WGS) entry which is preliminary data.</text>
</comment>
<protein>
    <submittedName>
        <fullName evidence="1">Uncharacterized protein</fullName>
    </submittedName>
</protein>
<evidence type="ECO:0000313" key="1">
    <source>
        <dbReference type="EMBL" id="HAF2484132.1"/>
    </source>
</evidence>
<reference evidence="1" key="2">
    <citation type="submission" date="2020-02" db="EMBL/GenBank/DDBJ databases">
        <authorList>
            <consortium name="NCBI Pathogen Detection Project"/>
        </authorList>
    </citation>
    <scope>NUCLEOTIDE SEQUENCE</scope>
    <source>
        <strain evidence="1">MA.1114/04</strain>
    </source>
</reference>